<keyword evidence="2" id="KW-0472">Membrane</keyword>
<feature type="region of interest" description="Disordered" evidence="1">
    <location>
        <begin position="65"/>
        <end position="115"/>
    </location>
</feature>
<sequence>MDTSGGEGYALFGIGVFSLLGFGFSGSILNTVNMGHTTLMLYLLYGVTRNGMLLFLKQSPYSRACSKKGSERKKGVRNKKKEKKARSASSSEVFQACKLQTAGDKSNNENETPVQ</sequence>
<protein>
    <submittedName>
        <fullName evidence="3">Uncharacterized protein</fullName>
    </submittedName>
</protein>
<feature type="compositionally biased region" description="Basic residues" evidence="1">
    <location>
        <begin position="74"/>
        <end position="86"/>
    </location>
</feature>
<keyword evidence="4" id="KW-1185">Reference proteome</keyword>
<evidence type="ECO:0000256" key="2">
    <source>
        <dbReference type="SAM" id="Phobius"/>
    </source>
</evidence>
<dbReference type="AlphaFoldDB" id="A0A0E9NRG8"/>
<reference evidence="3 4" key="2">
    <citation type="journal article" date="2014" name="J. Gen. Appl. Microbiol.">
        <title>The early diverging ascomycetous budding yeast Saitoella complicata has three histone deacetylases belonging to the Clr6, Hos2, and Rpd3 lineages.</title>
        <authorList>
            <person name="Nishida H."/>
            <person name="Matsumoto T."/>
            <person name="Kondo S."/>
            <person name="Hamamoto M."/>
            <person name="Yoshikawa H."/>
        </authorList>
    </citation>
    <scope>NUCLEOTIDE SEQUENCE [LARGE SCALE GENOMIC DNA]</scope>
    <source>
        <strain evidence="3 4">NRRL Y-17804</strain>
    </source>
</reference>
<dbReference type="Proteomes" id="UP000033140">
    <property type="component" value="Unassembled WGS sequence"/>
</dbReference>
<proteinExistence type="predicted"/>
<evidence type="ECO:0000313" key="4">
    <source>
        <dbReference type="Proteomes" id="UP000033140"/>
    </source>
</evidence>
<gene>
    <name evidence="3" type="ORF">G7K_6533-t1</name>
</gene>
<dbReference type="EMBL" id="BACD03000069">
    <property type="protein sequence ID" value="GAO52457.1"/>
    <property type="molecule type" value="Genomic_DNA"/>
</dbReference>
<keyword evidence="2" id="KW-1133">Transmembrane helix</keyword>
<evidence type="ECO:0000256" key="1">
    <source>
        <dbReference type="SAM" id="MobiDB-lite"/>
    </source>
</evidence>
<keyword evidence="2" id="KW-0812">Transmembrane</keyword>
<evidence type="ECO:0000313" key="3">
    <source>
        <dbReference type="EMBL" id="GAO52457.1"/>
    </source>
</evidence>
<comment type="caution">
    <text evidence="3">The sequence shown here is derived from an EMBL/GenBank/DDBJ whole genome shotgun (WGS) entry which is preliminary data.</text>
</comment>
<feature type="compositionally biased region" description="Polar residues" evidence="1">
    <location>
        <begin position="103"/>
        <end position="115"/>
    </location>
</feature>
<feature type="transmembrane region" description="Helical" evidence="2">
    <location>
        <begin position="9"/>
        <end position="29"/>
    </location>
</feature>
<accession>A0A0E9NRG8</accession>
<organism evidence="3 4">
    <name type="scientific">Saitoella complicata (strain BCRC 22490 / CBS 7301 / JCM 7358 / NBRC 10748 / NRRL Y-17804)</name>
    <dbReference type="NCBI Taxonomy" id="698492"/>
    <lineage>
        <taxon>Eukaryota</taxon>
        <taxon>Fungi</taxon>
        <taxon>Dikarya</taxon>
        <taxon>Ascomycota</taxon>
        <taxon>Taphrinomycotina</taxon>
        <taxon>Taphrinomycotina incertae sedis</taxon>
        <taxon>Saitoella</taxon>
    </lineage>
</organism>
<reference evidence="3 4" key="3">
    <citation type="journal article" date="2015" name="Genome Announc.">
        <title>Draft Genome Sequence of the Archiascomycetous Yeast Saitoella complicata.</title>
        <authorList>
            <person name="Yamauchi K."/>
            <person name="Kondo S."/>
            <person name="Hamamoto M."/>
            <person name="Takahashi Y."/>
            <person name="Ogura Y."/>
            <person name="Hayashi T."/>
            <person name="Nishida H."/>
        </authorList>
    </citation>
    <scope>NUCLEOTIDE SEQUENCE [LARGE SCALE GENOMIC DNA]</scope>
    <source>
        <strain evidence="3 4">NRRL Y-17804</strain>
    </source>
</reference>
<name>A0A0E9NRG8_SAICN</name>
<reference evidence="3 4" key="1">
    <citation type="journal article" date="2011" name="J. Gen. Appl. Microbiol.">
        <title>Draft genome sequencing of the enigmatic yeast Saitoella complicata.</title>
        <authorList>
            <person name="Nishida H."/>
            <person name="Hamamoto M."/>
            <person name="Sugiyama J."/>
        </authorList>
    </citation>
    <scope>NUCLEOTIDE SEQUENCE [LARGE SCALE GENOMIC DNA]</scope>
    <source>
        <strain evidence="3 4">NRRL Y-17804</strain>
    </source>
</reference>